<evidence type="ECO:0008006" key="4">
    <source>
        <dbReference type="Google" id="ProtNLM"/>
    </source>
</evidence>
<protein>
    <recommendedName>
        <fullName evidence="4">Gram-positive cocci surface proteins LPxTG domain-containing protein</fullName>
    </recommendedName>
</protein>
<organism evidence="2 3">
    <name type="scientific">Companilactobacillus nantensis DSM 16982</name>
    <dbReference type="NCBI Taxonomy" id="1423774"/>
    <lineage>
        <taxon>Bacteria</taxon>
        <taxon>Bacillati</taxon>
        <taxon>Bacillota</taxon>
        <taxon>Bacilli</taxon>
        <taxon>Lactobacillales</taxon>
        <taxon>Lactobacillaceae</taxon>
        <taxon>Companilactobacillus</taxon>
    </lineage>
</organism>
<name>A0A0R1WIL9_9LACO</name>
<keyword evidence="1" id="KW-1133">Transmembrane helix</keyword>
<feature type="transmembrane region" description="Helical" evidence="1">
    <location>
        <begin position="27"/>
        <end position="46"/>
    </location>
</feature>
<keyword evidence="1" id="KW-0812">Transmembrane</keyword>
<reference evidence="2 3" key="1">
    <citation type="journal article" date="2015" name="Genome Announc.">
        <title>Expanding the biotechnology potential of lactobacilli through comparative genomics of 213 strains and associated genera.</title>
        <authorList>
            <person name="Sun Z."/>
            <person name="Harris H.M."/>
            <person name="McCann A."/>
            <person name="Guo C."/>
            <person name="Argimon S."/>
            <person name="Zhang W."/>
            <person name="Yang X."/>
            <person name="Jeffery I.B."/>
            <person name="Cooney J.C."/>
            <person name="Kagawa T.F."/>
            <person name="Liu W."/>
            <person name="Song Y."/>
            <person name="Salvetti E."/>
            <person name="Wrobel A."/>
            <person name="Rasinkangas P."/>
            <person name="Parkhill J."/>
            <person name="Rea M.C."/>
            <person name="O'Sullivan O."/>
            <person name="Ritari J."/>
            <person name="Douillard F.P."/>
            <person name="Paul Ross R."/>
            <person name="Yang R."/>
            <person name="Briner A.E."/>
            <person name="Felis G.E."/>
            <person name="de Vos W.M."/>
            <person name="Barrangou R."/>
            <person name="Klaenhammer T.R."/>
            <person name="Caufield P.W."/>
            <person name="Cui Y."/>
            <person name="Zhang H."/>
            <person name="O'Toole P.W."/>
        </authorList>
    </citation>
    <scope>NUCLEOTIDE SEQUENCE [LARGE SCALE GENOMIC DNA]</scope>
    <source>
        <strain evidence="2 3">DSM 16982</strain>
    </source>
</reference>
<keyword evidence="1" id="KW-0472">Membrane</keyword>
<dbReference type="AlphaFoldDB" id="A0A0R1WIL9"/>
<evidence type="ECO:0000313" key="2">
    <source>
        <dbReference type="EMBL" id="KRM17736.1"/>
    </source>
</evidence>
<evidence type="ECO:0000313" key="3">
    <source>
        <dbReference type="Proteomes" id="UP000051302"/>
    </source>
</evidence>
<keyword evidence="3" id="KW-1185">Reference proteome</keyword>
<dbReference type="EMBL" id="AZFV01000007">
    <property type="protein sequence ID" value="KRM17736.1"/>
    <property type="molecule type" value="Genomic_DNA"/>
</dbReference>
<dbReference type="Proteomes" id="UP000051302">
    <property type="component" value="Unassembled WGS sequence"/>
</dbReference>
<accession>A0A0R1WIL9</accession>
<proteinExistence type="predicted"/>
<dbReference type="PATRIC" id="fig|1423774.3.peg.2594"/>
<evidence type="ECO:0000256" key="1">
    <source>
        <dbReference type="SAM" id="Phobius"/>
    </source>
</evidence>
<sequence length="51" mass="5639">MLATDYQPAYQKSGIATLPQTGNDNNVWVQILGVLLGIMTFGIIDIKKIHH</sequence>
<gene>
    <name evidence="2" type="ORF">FD31_GL002497</name>
</gene>
<dbReference type="NCBIfam" id="TIGR01167">
    <property type="entry name" value="LPXTG_anchor"/>
    <property type="match status" value="1"/>
</dbReference>
<comment type="caution">
    <text evidence="2">The sequence shown here is derived from an EMBL/GenBank/DDBJ whole genome shotgun (WGS) entry which is preliminary data.</text>
</comment>